<evidence type="ECO:0000256" key="15">
    <source>
        <dbReference type="ARBA" id="ARBA00022840"/>
    </source>
</evidence>
<dbReference type="NCBIfam" id="TIGR01498">
    <property type="entry name" value="folK"/>
    <property type="match status" value="1"/>
</dbReference>
<keyword evidence="15" id="KW-0067">ATP-binding</keyword>
<dbReference type="PANTHER" id="PTHR20941:SF1">
    <property type="entry name" value="FOLIC ACID SYNTHESIS PROTEIN FOL1"/>
    <property type="match status" value="1"/>
</dbReference>
<dbReference type="PROSITE" id="PS00793">
    <property type="entry name" value="DHPS_2"/>
    <property type="match status" value="1"/>
</dbReference>
<dbReference type="FunFam" id="3.20.20.20:FF:000006">
    <property type="entry name" value="Dihydropteroate synthase"/>
    <property type="match status" value="1"/>
</dbReference>
<dbReference type="InterPro" id="IPR035907">
    <property type="entry name" value="Hppk_sf"/>
</dbReference>
<dbReference type="STRING" id="1217799.DEALK_04820"/>
<comment type="catalytic activity">
    <reaction evidence="2">
        <text>6-hydroxymethyl-7,8-dihydropterin + ATP = (7,8-dihydropterin-6-yl)methyl diphosphate + AMP + H(+)</text>
        <dbReference type="Rhea" id="RHEA:11412"/>
        <dbReference type="ChEBI" id="CHEBI:15378"/>
        <dbReference type="ChEBI" id="CHEBI:30616"/>
        <dbReference type="ChEBI" id="CHEBI:44841"/>
        <dbReference type="ChEBI" id="CHEBI:72950"/>
        <dbReference type="ChEBI" id="CHEBI:456215"/>
        <dbReference type="EC" id="2.7.6.3"/>
    </reaction>
</comment>
<dbReference type="PROSITE" id="PS50972">
    <property type="entry name" value="PTERIN_BINDING"/>
    <property type="match status" value="1"/>
</dbReference>
<evidence type="ECO:0000256" key="3">
    <source>
        <dbReference type="ARBA" id="ARBA00001946"/>
    </source>
</evidence>
<comment type="caution">
    <text evidence="21">The sequence shown here is derived from an EMBL/GenBank/DDBJ whole genome shotgun (WGS) entry which is preliminary data.</text>
</comment>
<dbReference type="Pfam" id="PF00809">
    <property type="entry name" value="Pterin_bind"/>
    <property type="match status" value="1"/>
</dbReference>
<reference evidence="21 22" key="1">
    <citation type="submission" date="2015-06" db="EMBL/GenBank/DDBJ databases">
        <title>Genome sequence of the organohalide-respiring Dehalogenimonas alkenigignens type strain (IP3-3T).</title>
        <authorList>
            <person name="Key T.A."/>
            <person name="Richmond D.P."/>
            <person name="Bowman K.S."/>
            <person name="Cho Y.-J."/>
            <person name="Chun J."/>
            <person name="da Costa M.S."/>
            <person name="Rainey F.A."/>
            <person name="Moe W.M."/>
        </authorList>
    </citation>
    <scope>NUCLEOTIDE SEQUENCE [LARGE SCALE GENOMIC DNA]</scope>
    <source>
        <strain evidence="21 22">IP3-3</strain>
    </source>
</reference>
<evidence type="ECO:0000256" key="9">
    <source>
        <dbReference type="ARBA" id="ARBA00013253"/>
    </source>
</evidence>
<protein>
    <recommendedName>
        <fullName evidence="10">Dihydropteroate synthase</fullName>
        <ecNumber evidence="8">2.5.1.15</ecNumber>
        <ecNumber evidence="9">2.7.6.3</ecNumber>
    </recommendedName>
    <alternativeName>
        <fullName evidence="19">Dihydropteroate pyrophosphorylase</fullName>
    </alternativeName>
</protein>
<dbReference type="Pfam" id="PF01288">
    <property type="entry name" value="HPPK"/>
    <property type="match status" value="1"/>
</dbReference>
<dbReference type="SUPFAM" id="SSF51717">
    <property type="entry name" value="Dihydropteroate synthetase-like"/>
    <property type="match status" value="1"/>
</dbReference>
<dbReference type="AlphaFoldDB" id="A0A0W0GGE2"/>
<keyword evidence="12" id="KW-0479">Metal-binding</keyword>
<evidence type="ECO:0000256" key="12">
    <source>
        <dbReference type="ARBA" id="ARBA00022723"/>
    </source>
</evidence>
<evidence type="ECO:0000256" key="1">
    <source>
        <dbReference type="ARBA" id="ARBA00000012"/>
    </source>
</evidence>
<dbReference type="GO" id="GO:0046654">
    <property type="term" value="P:tetrahydrofolate biosynthetic process"/>
    <property type="evidence" value="ECO:0007669"/>
    <property type="project" value="UniProtKB-UniPathway"/>
</dbReference>
<dbReference type="GO" id="GO:0005829">
    <property type="term" value="C:cytosol"/>
    <property type="evidence" value="ECO:0007669"/>
    <property type="project" value="TreeGrafter"/>
</dbReference>
<dbReference type="PATRIC" id="fig|1217799.6.peg.499"/>
<dbReference type="PANTHER" id="PTHR20941">
    <property type="entry name" value="FOLATE SYNTHESIS PROTEINS"/>
    <property type="match status" value="1"/>
</dbReference>
<dbReference type="GO" id="GO:0046872">
    <property type="term" value="F:metal ion binding"/>
    <property type="evidence" value="ECO:0007669"/>
    <property type="project" value="UniProtKB-KW"/>
</dbReference>
<evidence type="ECO:0000256" key="8">
    <source>
        <dbReference type="ARBA" id="ARBA00012458"/>
    </source>
</evidence>
<dbReference type="CDD" id="cd00483">
    <property type="entry name" value="HPPK"/>
    <property type="match status" value="1"/>
</dbReference>
<dbReference type="UniPathway" id="UPA00077">
    <property type="reaction ID" value="UER00155"/>
</dbReference>
<name>A0A0W0GGE2_9CHLR</name>
<dbReference type="CDD" id="cd00739">
    <property type="entry name" value="DHPS"/>
    <property type="match status" value="1"/>
</dbReference>
<dbReference type="Gene3D" id="3.30.70.560">
    <property type="entry name" value="7,8-Dihydro-6-hydroxymethylpterin-pyrophosphokinase HPPK"/>
    <property type="match status" value="1"/>
</dbReference>
<dbReference type="GO" id="GO:0004156">
    <property type="term" value="F:dihydropteroate synthase activity"/>
    <property type="evidence" value="ECO:0007669"/>
    <property type="project" value="UniProtKB-EC"/>
</dbReference>
<dbReference type="NCBIfam" id="TIGR01496">
    <property type="entry name" value="DHPS"/>
    <property type="match status" value="1"/>
</dbReference>
<evidence type="ECO:0000256" key="10">
    <source>
        <dbReference type="ARBA" id="ARBA00016919"/>
    </source>
</evidence>
<evidence type="ECO:0000256" key="14">
    <source>
        <dbReference type="ARBA" id="ARBA00022777"/>
    </source>
</evidence>
<evidence type="ECO:0000256" key="5">
    <source>
        <dbReference type="ARBA" id="ARBA00005051"/>
    </source>
</evidence>
<evidence type="ECO:0000256" key="13">
    <source>
        <dbReference type="ARBA" id="ARBA00022741"/>
    </source>
</evidence>
<organism evidence="21 22">
    <name type="scientific">Dehalogenimonas alkenigignens</name>
    <dbReference type="NCBI Taxonomy" id="1217799"/>
    <lineage>
        <taxon>Bacteria</taxon>
        <taxon>Bacillati</taxon>
        <taxon>Chloroflexota</taxon>
        <taxon>Dehalococcoidia</taxon>
        <taxon>Dehalococcoidales</taxon>
        <taxon>Dehalococcoidaceae</taxon>
        <taxon>Dehalogenimonas</taxon>
    </lineage>
</organism>
<keyword evidence="16" id="KW-0460">Magnesium</keyword>
<dbReference type="SUPFAM" id="SSF55083">
    <property type="entry name" value="6-hydroxymethyl-7,8-dihydropterin pyrophosphokinase, HPPK"/>
    <property type="match status" value="1"/>
</dbReference>
<evidence type="ECO:0000256" key="18">
    <source>
        <dbReference type="ARBA" id="ARBA00023268"/>
    </source>
</evidence>
<dbReference type="InterPro" id="IPR011005">
    <property type="entry name" value="Dihydropteroate_synth-like_sf"/>
</dbReference>
<keyword evidence="14 21" id="KW-0418">Kinase</keyword>
<feature type="domain" description="Pterin-binding" evidence="20">
    <location>
        <begin position="47"/>
        <end position="294"/>
    </location>
</feature>
<dbReference type="GO" id="GO:0046656">
    <property type="term" value="P:folic acid biosynthetic process"/>
    <property type="evidence" value="ECO:0007669"/>
    <property type="project" value="UniProtKB-KW"/>
</dbReference>
<dbReference type="Gene3D" id="3.20.20.20">
    <property type="entry name" value="Dihydropteroate synthase-like"/>
    <property type="match status" value="1"/>
</dbReference>
<comment type="pathway">
    <text evidence="4">Cofactor biosynthesis; tetrahydrofolate biosynthesis; 7,8-dihydrofolate from 2-amino-4-hydroxy-6-hydroxymethyl-7,8-dihydropteridine diphosphate and 4-aminobenzoate: step 1/2.</text>
</comment>
<dbReference type="InterPro" id="IPR000550">
    <property type="entry name" value="Hppk"/>
</dbReference>
<evidence type="ECO:0000256" key="4">
    <source>
        <dbReference type="ARBA" id="ARBA00004763"/>
    </source>
</evidence>
<evidence type="ECO:0000256" key="17">
    <source>
        <dbReference type="ARBA" id="ARBA00022909"/>
    </source>
</evidence>
<dbReference type="GO" id="GO:0016301">
    <property type="term" value="F:kinase activity"/>
    <property type="evidence" value="ECO:0007669"/>
    <property type="project" value="UniProtKB-KW"/>
</dbReference>
<evidence type="ECO:0000256" key="6">
    <source>
        <dbReference type="ARBA" id="ARBA00009503"/>
    </source>
</evidence>
<evidence type="ECO:0000256" key="7">
    <source>
        <dbReference type="ARBA" id="ARBA00009951"/>
    </source>
</evidence>
<dbReference type="InterPro" id="IPR045031">
    <property type="entry name" value="DHP_synth-like"/>
</dbReference>
<proteinExistence type="inferred from homology"/>
<comment type="catalytic activity">
    <reaction evidence="1">
        <text>(7,8-dihydropterin-6-yl)methyl diphosphate + 4-aminobenzoate = 7,8-dihydropteroate + diphosphate</text>
        <dbReference type="Rhea" id="RHEA:19949"/>
        <dbReference type="ChEBI" id="CHEBI:17836"/>
        <dbReference type="ChEBI" id="CHEBI:17839"/>
        <dbReference type="ChEBI" id="CHEBI:33019"/>
        <dbReference type="ChEBI" id="CHEBI:72950"/>
        <dbReference type="EC" id="2.5.1.15"/>
    </reaction>
</comment>
<dbReference type="Proteomes" id="UP000053947">
    <property type="component" value="Unassembled WGS sequence"/>
</dbReference>
<dbReference type="EC" id="2.7.6.3" evidence="9"/>
<evidence type="ECO:0000256" key="11">
    <source>
        <dbReference type="ARBA" id="ARBA00022679"/>
    </source>
</evidence>
<gene>
    <name evidence="21" type="ORF">DEALK_04820</name>
</gene>
<evidence type="ECO:0000259" key="20">
    <source>
        <dbReference type="PROSITE" id="PS50972"/>
    </source>
</evidence>
<evidence type="ECO:0000256" key="16">
    <source>
        <dbReference type="ARBA" id="ARBA00022842"/>
    </source>
</evidence>
<evidence type="ECO:0000256" key="19">
    <source>
        <dbReference type="ARBA" id="ARBA00030193"/>
    </source>
</evidence>
<accession>A0A0W0GGE2</accession>
<dbReference type="InterPro" id="IPR000489">
    <property type="entry name" value="Pterin-binding_dom"/>
</dbReference>
<keyword evidence="11" id="KW-0808">Transferase</keyword>
<keyword evidence="22" id="KW-1185">Reference proteome</keyword>
<comment type="similarity">
    <text evidence="7">In the C-terminal section; belongs to the DHPS family.</text>
</comment>
<comment type="pathway">
    <text evidence="5">Cofactor biosynthesis; tetrahydrofolate biosynthesis; 2-amino-4-hydroxy-6-hydroxymethyl-7,8-dihydropteridine diphosphate from 7,8-dihydroneopterin triphosphate: step 4/4.</text>
</comment>
<keyword evidence="13" id="KW-0547">Nucleotide-binding</keyword>
<keyword evidence="18" id="KW-0511">Multifunctional enzyme</keyword>
<evidence type="ECO:0000313" key="21">
    <source>
        <dbReference type="EMBL" id="KTB47637.1"/>
    </source>
</evidence>
<dbReference type="EMBL" id="LFDV01000002">
    <property type="protein sequence ID" value="KTB47637.1"/>
    <property type="molecule type" value="Genomic_DNA"/>
</dbReference>
<evidence type="ECO:0000256" key="2">
    <source>
        <dbReference type="ARBA" id="ARBA00000198"/>
    </source>
</evidence>
<comment type="similarity">
    <text evidence="6">Belongs to the DHPS family.</text>
</comment>
<dbReference type="EC" id="2.5.1.15" evidence="8"/>
<dbReference type="GO" id="GO:0003848">
    <property type="term" value="F:2-amino-4-hydroxy-6-hydroxymethyldihydropteridine diphosphokinase activity"/>
    <property type="evidence" value="ECO:0007669"/>
    <property type="project" value="UniProtKB-EC"/>
</dbReference>
<dbReference type="InterPro" id="IPR006390">
    <property type="entry name" value="DHP_synth_dom"/>
</dbReference>
<comment type="cofactor">
    <cofactor evidence="3">
        <name>Mg(2+)</name>
        <dbReference type="ChEBI" id="CHEBI:18420"/>
    </cofactor>
</comment>
<sequence>MEFKTPRPGRSLARGQPHGYHYEVSFNIPLAQPTRIGSRTFRWGRRTYVMGILNVTPDSFSGDGLGGDIGAAIAQAERMAAEGADIIDVGGESTRPGAPEVSAAEEISRVVPVIERLKAAIDLPVSIDSYKAEVAEAAVTAGASLLNDVWGLKRDARLADVAARRGLPIVISSSQRDAPAADIMTAVLDSLRWAIGRAAEAGVARENIILDPGFGFGKTVEQNVEALRRLDELRAFGRPVLLGTSRKSTIGKVLGDAPPQERLFGTVATTAIGIMNGADIVRVHDVKENVQAARMADAVARGVTVYLGLGSNLGDRKRNLALAAEAVSRDLHVNQLSPVYETEPWNVAPQPRFLNMAIEAQTTLSPSDLLDYVKNLERMLGRAAAGPGQPRVIDIDILLYGDQVLDTPALTLPHPRLAQRAFNLVPLNDLDPELKHPATGRTAAEMLSALGQIRGVAPYPENTPD</sequence>
<dbReference type="GO" id="GO:0005524">
    <property type="term" value="F:ATP binding"/>
    <property type="evidence" value="ECO:0007669"/>
    <property type="project" value="UniProtKB-KW"/>
</dbReference>
<keyword evidence="17" id="KW-0289">Folate biosynthesis</keyword>
<evidence type="ECO:0000313" key="22">
    <source>
        <dbReference type="Proteomes" id="UP000053947"/>
    </source>
</evidence>